<evidence type="ECO:0008006" key="4">
    <source>
        <dbReference type="Google" id="ProtNLM"/>
    </source>
</evidence>
<evidence type="ECO:0000256" key="1">
    <source>
        <dbReference type="SAM" id="MobiDB-lite"/>
    </source>
</evidence>
<feature type="non-terminal residue" evidence="2">
    <location>
        <position position="117"/>
    </location>
</feature>
<gene>
    <name evidence="2" type="ORF">CFOL_v3_23499</name>
</gene>
<dbReference type="OrthoDB" id="1737440at2759"/>
<accession>A0A1Q3CIJ0</accession>
<feature type="region of interest" description="Disordered" evidence="1">
    <location>
        <begin position="1"/>
        <end position="43"/>
    </location>
</feature>
<keyword evidence="3" id="KW-1185">Reference proteome</keyword>
<protein>
    <recommendedName>
        <fullName evidence="4">CCHC-type domain-containing protein</fullName>
    </recommendedName>
</protein>
<dbReference type="Proteomes" id="UP000187406">
    <property type="component" value="Unassembled WGS sequence"/>
</dbReference>
<dbReference type="GO" id="GO:0008270">
    <property type="term" value="F:zinc ion binding"/>
    <property type="evidence" value="ECO:0007669"/>
    <property type="project" value="InterPro"/>
</dbReference>
<dbReference type="SUPFAM" id="SSF57756">
    <property type="entry name" value="Retrovirus zinc finger-like domains"/>
    <property type="match status" value="1"/>
</dbReference>
<dbReference type="InParanoid" id="A0A1Q3CIJ0"/>
<feature type="compositionally biased region" description="Polar residues" evidence="1">
    <location>
        <begin position="8"/>
        <end position="21"/>
    </location>
</feature>
<name>A0A1Q3CIJ0_CEPFO</name>
<proteinExistence type="predicted"/>
<dbReference type="AlphaFoldDB" id="A0A1Q3CIJ0"/>
<dbReference type="InterPro" id="IPR036875">
    <property type="entry name" value="Znf_CCHC_sf"/>
</dbReference>
<dbReference type="PANTHER" id="PTHR33325:SF11">
    <property type="entry name" value="COLD SHOCK DOMAIN-CONTAINING PROTEIN 4-LIKE"/>
    <property type="match status" value="1"/>
</dbReference>
<evidence type="ECO:0000313" key="2">
    <source>
        <dbReference type="EMBL" id="GAV80037.1"/>
    </source>
</evidence>
<reference evidence="3" key="1">
    <citation type="submission" date="2016-04" db="EMBL/GenBank/DDBJ databases">
        <title>Cephalotus genome sequencing.</title>
        <authorList>
            <person name="Fukushima K."/>
            <person name="Hasebe M."/>
            <person name="Fang X."/>
        </authorList>
    </citation>
    <scope>NUCLEOTIDE SEQUENCE [LARGE SCALE GENOMIC DNA]</scope>
    <source>
        <strain evidence="3">cv. St1</strain>
    </source>
</reference>
<evidence type="ECO:0000313" key="3">
    <source>
        <dbReference type="Proteomes" id="UP000187406"/>
    </source>
</evidence>
<sequence length="117" mass="13164">MQNHDSRPTGSTSLPEVNAISSYFGGRGRGRGRGHAQNKNSDCNRCGMEGHWYSACRIAKYWVDLYQTSLKEKGKQIETNFIGHYDPLKTTQSDFVSMDTTHLDIADFLTDPNGKMD</sequence>
<dbReference type="EMBL" id="BDDD01002100">
    <property type="protein sequence ID" value="GAV80037.1"/>
    <property type="molecule type" value="Genomic_DNA"/>
</dbReference>
<comment type="caution">
    <text evidence="2">The sequence shown here is derived from an EMBL/GenBank/DDBJ whole genome shotgun (WGS) entry which is preliminary data.</text>
</comment>
<dbReference type="PANTHER" id="PTHR33325">
    <property type="entry name" value="ZINC FINGER, CCHC-TYPE-RELATED"/>
    <property type="match status" value="1"/>
</dbReference>
<organism evidence="2 3">
    <name type="scientific">Cephalotus follicularis</name>
    <name type="common">Albany pitcher plant</name>
    <dbReference type="NCBI Taxonomy" id="3775"/>
    <lineage>
        <taxon>Eukaryota</taxon>
        <taxon>Viridiplantae</taxon>
        <taxon>Streptophyta</taxon>
        <taxon>Embryophyta</taxon>
        <taxon>Tracheophyta</taxon>
        <taxon>Spermatophyta</taxon>
        <taxon>Magnoliopsida</taxon>
        <taxon>eudicotyledons</taxon>
        <taxon>Gunneridae</taxon>
        <taxon>Pentapetalae</taxon>
        <taxon>rosids</taxon>
        <taxon>fabids</taxon>
        <taxon>Oxalidales</taxon>
        <taxon>Cephalotaceae</taxon>
        <taxon>Cephalotus</taxon>
    </lineage>
</organism>
<dbReference type="GO" id="GO:0003676">
    <property type="term" value="F:nucleic acid binding"/>
    <property type="evidence" value="ECO:0007669"/>
    <property type="project" value="InterPro"/>
</dbReference>